<evidence type="ECO:0000256" key="1">
    <source>
        <dbReference type="SAM" id="MobiDB-lite"/>
    </source>
</evidence>
<feature type="region of interest" description="Disordered" evidence="1">
    <location>
        <begin position="38"/>
        <end position="67"/>
    </location>
</feature>
<accession>A0A075I5H6</accession>
<sequence>MDRNLDLHIAALIFMSGTQALVSGSEEGDVATTNALSLTEEDPEDPIPAPSPRITAIPPFRPVGPSF</sequence>
<dbReference type="EMBL" id="KF901184">
    <property type="protein sequence ID" value="AIF21173.1"/>
    <property type="molecule type" value="Genomic_DNA"/>
</dbReference>
<evidence type="ECO:0000313" key="2">
    <source>
        <dbReference type="EMBL" id="AIF21173.1"/>
    </source>
</evidence>
<proteinExistence type="predicted"/>
<reference evidence="2" key="1">
    <citation type="journal article" date="2014" name="Genome Biol. Evol.">
        <title>Pangenome evidence for extensive interdomain horizontal transfer affecting lineage core and shell genes in uncultured planktonic thaumarchaeota and euryarchaeota.</title>
        <authorList>
            <person name="Deschamps P."/>
            <person name="Zivanovic Y."/>
            <person name="Moreira D."/>
            <person name="Rodriguez-Valera F."/>
            <person name="Lopez-Garcia P."/>
        </authorList>
    </citation>
    <scope>NUCLEOTIDE SEQUENCE</scope>
</reference>
<organism evidence="2">
    <name type="scientific">uncultured marine group II/III euryarchaeote KM3_98_D07</name>
    <dbReference type="NCBI Taxonomy" id="1456547"/>
    <lineage>
        <taxon>Archaea</taxon>
        <taxon>Methanobacteriati</taxon>
        <taxon>Methanobacteriota</taxon>
        <taxon>environmental samples</taxon>
    </lineage>
</organism>
<name>A0A075I5H6_9EURY</name>
<protein>
    <submittedName>
        <fullName evidence="2">Uncharacterized protein</fullName>
    </submittedName>
</protein>
<dbReference type="AlphaFoldDB" id="A0A075I5H6"/>